<feature type="domain" description="ABC3 transporter permease C-terminal" evidence="8">
    <location>
        <begin position="288"/>
        <end position="408"/>
    </location>
</feature>
<proteinExistence type="inferred from homology"/>
<dbReference type="Pfam" id="PF12704">
    <property type="entry name" value="MacB_PCD"/>
    <property type="match status" value="1"/>
</dbReference>
<dbReference type="PANTHER" id="PTHR30489:SF0">
    <property type="entry name" value="LIPOPROTEIN-RELEASING SYSTEM TRANSMEMBRANE PROTEIN LOLE"/>
    <property type="match status" value="1"/>
</dbReference>
<evidence type="ECO:0000256" key="2">
    <source>
        <dbReference type="ARBA" id="ARBA00005236"/>
    </source>
</evidence>
<evidence type="ECO:0000256" key="1">
    <source>
        <dbReference type="ARBA" id="ARBA00004651"/>
    </source>
</evidence>
<evidence type="ECO:0000313" key="11">
    <source>
        <dbReference type="Proteomes" id="UP000753724"/>
    </source>
</evidence>
<evidence type="ECO:0000313" key="10">
    <source>
        <dbReference type="EMBL" id="NBC38170.1"/>
    </source>
</evidence>
<evidence type="ECO:0000256" key="7">
    <source>
        <dbReference type="SAM" id="Phobius"/>
    </source>
</evidence>
<dbReference type="PANTHER" id="PTHR30489">
    <property type="entry name" value="LIPOPROTEIN-RELEASING SYSTEM TRANSMEMBRANE PROTEIN LOLE"/>
    <property type="match status" value="1"/>
</dbReference>
<protein>
    <submittedName>
        <fullName evidence="10">FtsX-like permease family protein</fullName>
    </submittedName>
</protein>
<dbReference type="Pfam" id="PF02687">
    <property type="entry name" value="FtsX"/>
    <property type="match status" value="1"/>
</dbReference>
<dbReference type="RefSeq" id="WP_161720924.1">
    <property type="nucleotide sequence ID" value="NZ_JAAAPO010000009.1"/>
</dbReference>
<keyword evidence="3" id="KW-1003">Cell membrane</keyword>
<evidence type="ECO:0000256" key="5">
    <source>
        <dbReference type="ARBA" id="ARBA00022989"/>
    </source>
</evidence>
<feature type="transmembrane region" description="Helical" evidence="7">
    <location>
        <begin position="381"/>
        <end position="398"/>
    </location>
</feature>
<feature type="transmembrane region" description="Helical" evidence="7">
    <location>
        <begin position="283"/>
        <end position="309"/>
    </location>
</feature>
<keyword evidence="4 7" id="KW-0812">Transmembrane</keyword>
<gene>
    <name evidence="10" type="ORF">GTZ99_16590</name>
</gene>
<feature type="domain" description="MacB-like periplasmic core" evidence="9">
    <location>
        <begin position="23"/>
        <end position="258"/>
    </location>
</feature>
<feature type="transmembrane region" description="Helical" evidence="7">
    <location>
        <begin position="24"/>
        <end position="45"/>
    </location>
</feature>
<organism evidence="10 11">
    <name type="scientific">Novosphingobium ovatum</name>
    <dbReference type="NCBI Taxonomy" id="1908523"/>
    <lineage>
        <taxon>Bacteria</taxon>
        <taxon>Pseudomonadati</taxon>
        <taxon>Pseudomonadota</taxon>
        <taxon>Alphaproteobacteria</taxon>
        <taxon>Sphingomonadales</taxon>
        <taxon>Sphingomonadaceae</taxon>
        <taxon>Novosphingobium</taxon>
    </lineage>
</organism>
<comment type="similarity">
    <text evidence="2">Belongs to the ABC-4 integral membrane protein family. LolC/E subfamily.</text>
</comment>
<accession>A0ABW9XHZ9</accession>
<dbReference type="EMBL" id="JAAAPO010000009">
    <property type="protein sequence ID" value="NBC38170.1"/>
    <property type="molecule type" value="Genomic_DNA"/>
</dbReference>
<comment type="subcellular location">
    <subcellularLocation>
        <location evidence="1">Cell membrane</location>
        <topology evidence="1">Multi-pass membrane protein</topology>
    </subcellularLocation>
</comment>
<keyword evidence="11" id="KW-1185">Reference proteome</keyword>
<evidence type="ECO:0000256" key="4">
    <source>
        <dbReference type="ARBA" id="ARBA00022692"/>
    </source>
</evidence>
<dbReference type="InterPro" id="IPR051447">
    <property type="entry name" value="Lipoprotein-release_system"/>
</dbReference>
<dbReference type="InterPro" id="IPR025857">
    <property type="entry name" value="MacB_PCD"/>
</dbReference>
<comment type="caution">
    <text evidence="10">The sequence shown here is derived from an EMBL/GenBank/DDBJ whole genome shotgun (WGS) entry which is preliminary data.</text>
</comment>
<keyword evidence="6 7" id="KW-0472">Membrane</keyword>
<keyword evidence="5 7" id="KW-1133">Transmembrane helix</keyword>
<dbReference type="InterPro" id="IPR003838">
    <property type="entry name" value="ABC3_permease_C"/>
</dbReference>
<evidence type="ECO:0000259" key="9">
    <source>
        <dbReference type="Pfam" id="PF12704"/>
    </source>
</evidence>
<reference evidence="11" key="1">
    <citation type="submission" date="2020-01" db="EMBL/GenBank/DDBJ databases">
        <title>Sphingomonas sp. strain CSW-10.</title>
        <authorList>
            <person name="Chen W.-M."/>
        </authorList>
    </citation>
    <scope>NUCLEOTIDE SEQUENCE [LARGE SCALE GENOMIC DNA]</scope>
    <source>
        <strain evidence="11">FSY-8</strain>
    </source>
</reference>
<sequence length="416" mass="43854">MLGRLSLLIHIAARHLLMRRRQTLVATSGVAVGVGFFLAVSALMVGSQNDFVRQLIDVAPHIIVSDELRSPPPQPGVRAYPGGAVQIHGYKQRNEVRGIKDWQRLMARTGAIEGAIASPSLSGAVTLRMGGRDEPLAVVGVEPGIEAKVSNIADKMRAGQLIDLERVQGGVILGEELARRLGLNMGDIVSATSAAGVTRSLRVVGLVKKGNSMLGGSTGYMLLREAQSLLGRPFIINRIGIKLTDAYAAQTIAAQLEAQSGYKAESWQERSSDFLSLLLTRNIVMYSVVSAILLVASFGIYTAVSTSVADKRKDIAILRSMGFSQGDLQLVFVLEGLALAVVGVLLGWALGTGLMGVLGSLDLSVGGEIQHIPLDKSPRQYAIAAGASLAAGVVAAWLPARKAASVDPVDILRGAL</sequence>
<name>A0ABW9XHZ9_9SPHN</name>
<dbReference type="Proteomes" id="UP000753724">
    <property type="component" value="Unassembled WGS sequence"/>
</dbReference>
<feature type="transmembrane region" description="Helical" evidence="7">
    <location>
        <begin position="330"/>
        <end position="361"/>
    </location>
</feature>
<evidence type="ECO:0000256" key="6">
    <source>
        <dbReference type="ARBA" id="ARBA00023136"/>
    </source>
</evidence>
<evidence type="ECO:0000256" key="3">
    <source>
        <dbReference type="ARBA" id="ARBA00022475"/>
    </source>
</evidence>
<evidence type="ECO:0000259" key="8">
    <source>
        <dbReference type="Pfam" id="PF02687"/>
    </source>
</evidence>